<dbReference type="KEGG" id="vg:3726173"/>
<dbReference type="EMBL" id="AY131267">
    <property type="protein sequence ID" value="AAR04649.1"/>
    <property type="molecule type" value="Genomic_DNA"/>
</dbReference>
<evidence type="ECO:0000313" key="1">
    <source>
        <dbReference type="EMBL" id="AAR04649.1"/>
    </source>
</evidence>
<evidence type="ECO:0000313" key="2">
    <source>
        <dbReference type="Proteomes" id="UP000002114"/>
    </source>
</evidence>
<protein>
    <submittedName>
        <fullName evidence="1">Uncharacterized protein</fullName>
    </submittedName>
</protein>
<proteinExistence type="predicted"/>
<dbReference type="RefSeq" id="YP_358783.1">
    <property type="nucleotide sequence ID" value="NC_007501.1"/>
</dbReference>
<accession>A8YQL1</accession>
<name>A8YQL1_9CAUD</name>
<keyword evidence="2" id="KW-1185">Reference proteome</keyword>
<organism evidence="1 2">
    <name type="scientific">Lactobacillus phage Lc-Nu</name>
    <dbReference type="NCBI Taxonomy" id="146269"/>
    <lineage>
        <taxon>Viruses</taxon>
        <taxon>Duplodnaviria</taxon>
        <taxon>Heunggongvirae</taxon>
        <taxon>Uroviricota</taxon>
        <taxon>Caudoviricetes</taxon>
        <taxon>Lacnuvirus</taxon>
        <taxon>Lacnuvirus LcNu</taxon>
    </lineage>
</organism>
<dbReference type="GeneID" id="3726173"/>
<gene>
    <name evidence="1" type="primary">ORF25</name>
</gene>
<reference evidence="1 2" key="1">
    <citation type="journal article" date="2006" name="Arch. Virol.">
        <title>The genome of the virulent phage Lc-Nu of probiotic Lactobacillus rhamnosus, and comparative genomics with Lactobacillus casei phages.</title>
        <authorList>
            <person name="Tuohimaa A."/>
            <person name="Riipinen K.A."/>
            <person name="Brandt K."/>
            <person name="Alatossava T."/>
        </authorList>
    </citation>
    <scope>NUCLEOTIDE SEQUENCE</scope>
</reference>
<dbReference type="Proteomes" id="UP000002114">
    <property type="component" value="Segment"/>
</dbReference>
<sequence>MLEPDWNTAALNEYQNRQARQEAEPPLDWQGHPLVDGETYLEYHDELVNEYDVIDFLMSLGATEYDY</sequence>